<dbReference type="InterPro" id="IPR008969">
    <property type="entry name" value="CarboxyPept-like_regulatory"/>
</dbReference>
<protein>
    <submittedName>
        <fullName evidence="13">SusC/RagA family TonB-linked outer membrane protein</fullName>
    </submittedName>
</protein>
<dbReference type="AlphaFoldDB" id="A0A6P1VPH9"/>
<evidence type="ECO:0000256" key="10">
    <source>
        <dbReference type="SAM" id="SignalP"/>
    </source>
</evidence>
<gene>
    <name evidence="13" type="ORF">GJR95_05625</name>
</gene>
<dbReference type="Proteomes" id="UP000464577">
    <property type="component" value="Chromosome"/>
</dbReference>
<comment type="subcellular location">
    <subcellularLocation>
        <location evidence="1 8">Cell outer membrane</location>
        <topology evidence="1 8">Multi-pass membrane protein</topology>
    </subcellularLocation>
</comment>
<keyword evidence="4 8" id="KW-0812">Transmembrane</keyword>
<dbReference type="InterPro" id="IPR036942">
    <property type="entry name" value="Beta-barrel_TonB_sf"/>
</dbReference>
<keyword evidence="2 8" id="KW-0813">Transport</keyword>
<dbReference type="PROSITE" id="PS52016">
    <property type="entry name" value="TONB_DEPENDENT_REC_3"/>
    <property type="match status" value="1"/>
</dbReference>
<evidence type="ECO:0000256" key="8">
    <source>
        <dbReference type="PROSITE-ProRule" id="PRU01360"/>
    </source>
</evidence>
<sequence>MKKTLLFTLMKITAIQLTVALVFSAVSFGADVNAQDLLERRINVKIEQTRLNKALKQLSQLADVKFVFNSKVIHAEDRISIIATNERLADLLTRLLKPRNVQFEVSGKQIIFSRIQPEASLEITDHLAGSQSIGPMDMTVTGSVKDEKGAGLPGVSIVVKNTKRGTSSDANGNYRIDVPDASAVLVFSFVGYQKKEVIVGNQTSLTTMLVPGDQALNEVVVVGYGTVRKSDLTGSVSSVGSEKINQVPVTSLASTLQGQAAGVQVNQKSGQPGEAMIIRVRGANSITGGNDPLYVIDGMPLDGVGSDLNQGDIQSIEILKDASATAIYGSRGANGVVLITTKRGGQNKASVSYQGYYSVQSLRKKIDLLNATEYAQMVNETAQNDGKAPVYTDNQIRGFGQGTDWQDQAYRKAPMMSHQLSVTGGNDKTKYYASLNYLDQDGIVRNSGFKRLSFRINGDQTLGTRGRLSTALAVTQAKTANTYVNSELGVPFTALVMSPISGIYEADGKTYTRFTGVQWGGSNPVGLANDYYNRNTDNRVVGSIDFRYDLGKGLGIRINTGVDAGVSKSDNFAPSTITIGQPGGSALKSFGYRATIVNEDLLTYAKTVGIHGIDAVAGFTYQVNQSDGLSGSSNTFTSDLLLNNSLQSGAKFSAPSSYSSQYKLISYLGRVNYSLLNRYLLTLTGRYDGSSKFGENHKFAFFPSAAFAWRLSDEAFLQPIKSISDLKLRLSYGSSGNQAISPYQTLSQLSVVSPTFDGKQTVGFIQGSLANKDLKWETTHQFDAGVDVGFMNGRIALTADYYIKNTKDLLLQATLPTSSGFRSALRNVGEIQNKGLELQLSTKNLVGTLKWTSTLTMNFNRAKVIDLGKDAQGNAITRLEVSNVAGGNWFPLILGQSPFQLWGYKIDGVYQTNDEAVANGEPAKRAGDYRFQDSNNDGVVSDQDRMTLSKLQPKFTFGFNHNLSYKNFTLSFLLVGTYGNDIVNEFSKYYNAVNGSWNVRQEAWENRWTGPGTSNTYGRAVSTNNFGDPTSKWVEPGSYLRLRDITFAYNLSQPLLQRIKLQQLQVYVSAQNQLTITKFPHYDPEASWNSSVVNGWDRGVYPSMKSITIGLKTTF</sequence>
<keyword evidence="7 8" id="KW-0998">Cell outer membrane</keyword>
<dbReference type="Pfam" id="PF00593">
    <property type="entry name" value="TonB_dep_Rec_b-barrel"/>
    <property type="match status" value="1"/>
</dbReference>
<dbReference type="InterPro" id="IPR012910">
    <property type="entry name" value="Plug_dom"/>
</dbReference>
<evidence type="ECO:0000313" key="14">
    <source>
        <dbReference type="Proteomes" id="UP000464577"/>
    </source>
</evidence>
<evidence type="ECO:0000256" key="7">
    <source>
        <dbReference type="ARBA" id="ARBA00023237"/>
    </source>
</evidence>
<dbReference type="Gene3D" id="2.170.130.10">
    <property type="entry name" value="TonB-dependent receptor, plug domain"/>
    <property type="match status" value="1"/>
</dbReference>
<evidence type="ECO:0000313" key="13">
    <source>
        <dbReference type="EMBL" id="QHV94524.1"/>
    </source>
</evidence>
<evidence type="ECO:0000256" key="3">
    <source>
        <dbReference type="ARBA" id="ARBA00022452"/>
    </source>
</evidence>
<evidence type="ECO:0000259" key="11">
    <source>
        <dbReference type="Pfam" id="PF00593"/>
    </source>
</evidence>
<keyword evidence="5 9" id="KW-0798">TonB box</keyword>
<dbReference type="Pfam" id="PF07715">
    <property type="entry name" value="Plug"/>
    <property type="match status" value="1"/>
</dbReference>
<keyword evidence="6 8" id="KW-0472">Membrane</keyword>
<proteinExistence type="inferred from homology"/>
<name>A0A6P1VPH9_9BACT</name>
<reference evidence="13 14" key="1">
    <citation type="submission" date="2019-11" db="EMBL/GenBank/DDBJ databases">
        <title>Spirosoma endbachense sp. nov., isolated from a natural salt meadow.</title>
        <authorList>
            <person name="Rojas J."/>
            <person name="Ambika Manirajan B."/>
            <person name="Ratering S."/>
            <person name="Suarez C."/>
            <person name="Geissler-Plaum R."/>
            <person name="Schnell S."/>
        </authorList>
    </citation>
    <scope>NUCLEOTIDE SEQUENCE [LARGE SCALE GENOMIC DNA]</scope>
    <source>
        <strain evidence="13 14">I-24</strain>
    </source>
</reference>
<dbReference type="NCBIfam" id="TIGR04057">
    <property type="entry name" value="SusC_RagA_signa"/>
    <property type="match status" value="1"/>
</dbReference>
<evidence type="ECO:0000256" key="4">
    <source>
        <dbReference type="ARBA" id="ARBA00022692"/>
    </source>
</evidence>
<dbReference type="InterPro" id="IPR023996">
    <property type="entry name" value="TonB-dep_OMP_SusC/RagA"/>
</dbReference>
<evidence type="ECO:0000256" key="9">
    <source>
        <dbReference type="RuleBase" id="RU003357"/>
    </source>
</evidence>
<feature type="domain" description="TonB-dependent receptor-like beta-barrel" evidence="11">
    <location>
        <begin position="511"/>
        <end position="971"/>
    </location>
</feature>
<dbReference type="Gene3D" id="2.40.170.20">
    <property type="entry name" value="TonB-dependent receptor, beta-barrel domain"/>
    <property type="match status" value="1"/>
</dbReference>
<dbReference type="Gene3D" id="2.60.40.1120">
    <property type="entry name" value="Carboxypeptidase-like, regulatory domain"/>
    <property type="match status" value="1"/>
</dbReference>
<dbReference type="InterPro" id="IPR023997">
    <property type="entry name" value="TonB-dep_OMP_SusC/RagA_CS"/>
</dbReference>
<organism evidence="13 14">
    <name type="scientific">Spirosoma endbachense</name>
    <dbReference type="NCBI Taxonomy" id="2666025"/>
    <lineage>
        <taxon>Bacteria</taxon>
        <taxon>Pseudomonadati</taxon>
        <taxon>Bacteroidota</taxon>
        <taxon>Cytophagia</taxon>
        <taxon>Cytophagales</taxon>
        <taxon>Cytophagaceae</taxon>
        <taxon>Spirosoma</taxon>
    </lineage>
</organism>
<dbReference type="NCBIfam" id="TIGR04056">
    <property type="entry name" value="OMP_RagA_SusC"/>
    <property type="match status" value="1"/>
</dbReference>
<evidence type="ECO:0000256" key="6">
    <source>
        <dbReference type="ARBA" id="ARBA00023136"/>
    </source>
</evidence>
<dbReference type="RefSeq" id="WP_162384943.1">
    <property type="nucleotide sequence ID" value="NZ_CP045997.1"/>
</dbReference>
<evidence type="ECO:0000256" key="2">
    <source>
        <dbReference type="ARBA" id="ARBA00022448"/>
    </source>
</evidence>
<accession>A0A6P1VPH9</accession>
<keyword evidence="10" id="KW-0732">Signal</keyword>
<feature type="signal peptide" evidence="10">
    <location>
        <begin position="1"/>
        <end position="29"/>
    </location>
</feature>
<feature type="chain" id="PRO_5026900668" evidence="10">
    <location>
        <begin position="30"/>
        <end position="1115"/>
    </location>
</feature>
<dbReference type="InterPro" id="IPR039426">
    <property type="entry name" value="TonB-dep_rcpt-like"/>
</dbReference>
<dbReference type="InterPro" id="IPR000531">
    <property type="entry name" value="Beta-barrel_TonB"/>
</dbReference>
<evidence type="ECO:0000259" key="12">
    <source>
        <dbReference type="Pfam" id="PF07715"/>
    </source>
</evidence>
<dbReference type="KEGG" id="senf:GJR95_05625"/>
<dbReference type="EMBL" id="CP045997">
    <property type="protein sequence ID" value="QHV94524.1"/>
    <property type="molecule type" value="Genomic_DNA"/>
</dbReference>
<dbReference type="SUPFAM" id="SSF49464">
    <property type="entry name" value="Carboxypeptidase regulatory domain-like"/>
    <property type="match status" value="1"/>
</dbReference>
<evidence type="ECO:0000256" key="5">
    <source>
        <dbReference type="ARBA" id="ARBA00023077"/>
    </source>
</evidence>
<comment type="similarity">
    <text evidence="8 9">Belongs to the TonB-dependent receptor family.</text>
</comment>
<feature type="domain" description="TonB-dependent receptor plug" evidence="12">
    <location>
        <begin position="229"/>
        <end position="336"/>
    </location>
</feature>
<dbReference type="FunFam" id="2.170.130.10:FF:000008">
    <property type="entry name" value="SusC/RagA family TonB-linked outer membrane protein"/>
    <property type="match status" value="1"/>
</dbReference>
<dbReference type="Pfam" id="PF13715">
    <property type="entry name" value="CarbopepD_reg_2"/>
    <property type="match status" value="1"/>
</dbReference>
<dbReference type="GO" id="GO:0009279">
    <property type="term" value="C:cell outer membrane"/>
    <property type="evidence" value="ECO:0007669"/>
    <property type="project" value="UniProtKB-SubCell"/>
</dbReference>
<keyword evidence="14" id="KW-1185">Reference proteome</keyword>
<keyword evidence="3 8" id="KW-1134">Transmembrane beta strand</keyword>
<dbReference type="SUPFAM" id="SSF56935">
    <property type="entry name" value="Porins"/>
    <property type="match status" value="1"/>
</dbReference>
<evidence type="ECO:0000256" key="1">
    <source>
        <dbReference type="ARBA" id="ARBA00004571"/>
    </source>
</evidence>
<dbReference type="InterPro" id="IPR037066">
    <property type="entry name" value="Plug_dom_sf"/>
</dbReference>